<sequence length="127" mass="14798">MSRLQRGIKMEKYAIIDIGGNQLRVEPGRFHDVRQFFFNLDTSGSDAKVSMNRVLLIRNGSDIDIGNPWVADAVVTGRVLHNCFEKKLVIQKIHSKKKTRRIRGYRENRIRLVIESIHINRKDKSIR</sequence>
<dbReference type="GO" id="GO:0006412">
    <property type="term" value="P:translation"/>
    <property type="evidence" value="ECO:0007669"/>
    <property type="project" value="UniProtKB-UniRule"/>
</dbReference>
<evidence type="ECO:0000313" key="6">
    <source>
        <dbReference type="EMBL" id="AYW14824.1"/>
    </source>
</evidence>
<dbReference type="GO" id="GO:0009507">
    <property type="term" value="C:chloroplast"/>
    <property type="evidence" value="ECO:0007669"/>
    <property type="project" value="UniProtKB-SubCell"/>
</dbReference>
<comment type="subunit">
    <text evidence="4 5">Part of the 50S ribosomal subunit.</text>
</comment>
<dbReference type="InterPro" id="IPR001787">
    <property type="entry name" value="Ribosomal_bL21"/>
</dbReference>
<comment type="function">
    <text evidence="4 5">This protein binds to 23S rRNA.</text>
</comment>
<evidence type="ECO:0000256" key="1">
    <source>
        <dbReference type="ARBA" id="ARBA00008563"/>
    </source>
</evidence>
<organism evidence="6">
    <name type="scientific">Onychium japonicum</name>
    <name type="common">Japanese claw fern</name>
    <name type="synonym">Carrot fern</name>
    <dbReference type="NCBI Taxonomy" id="32172"/>
    <lineage>
        <taxon>Eukaryota</taxon>
        <taxon>Viridiplantae</taxon>
        <taxon>Streptophyta</taxon>
        <taxon>Embryophyta</taxon>
        <taxon>Tracheophyta</taxon>
        <taxon>Polypodiopsida</taxon>
        <taxon>Polypodiidae</taxon>
        <taxon>Polypodiales</taxon>
        <taxon>Pteridineae</taxon>
        <taxon>Pteridaceae</taxon>
        <taxon>Pteridoideae</taxon>
        <taxon>Onychium</taxon>
    </lineage>
</organism>
<reference evidence="6" key="1">
    <citation type="journal article" date="2018" name="Genome Biol. Evol.">
        <title>Mobile Elements Shape Plastome Evolution in Ferns.</title>
        <authorList>
            <person name="Robison T.A."/>
            <person name="Grusz A.L."/>
            <person name="Wolf P.G."/>
            <person name="Mower J.P."/>
            <person name="Fauskee B.D."/>
            <person name="Sosa K."/>
            <person name="Schuettpelz E.L."/>
        </authorList>
    </citation>
    <scope>NUCLEOTIDE SEQUENCE</scope>
</reference>
<dbReference type="InterPro" id="IPR028909">
    <property type="entry name" value="bL21-like"/>
</dbReference>
<evidence type="ECO:0000256" key="4">
    <source>
        <dbReference type="HAMAP-Rule" id="MF_01363"/>
    </source>
</evidence>
<dbReference type="HAMAP" id="MF_01363">
    <property type="entry name" value="Ribosomal_bL21"/>
    <property type="match status" value="1"/>
</dbReference>
<name>A0A3G5CPP8_ONYJA</name>
<gene>
    <name evidence="4 6" type="primary">rpl21</name>
</gene>
<dbReference type="InterPro" id="IPR036164">
    <property type="entry name" value="bL21-like_sf"/>
</dbReference>
<comment type="subcellular location">
    <subcellularLocation>
        <location evidence="4">Plastid</location>
        <location evidence="4">Chloroplast</location>
    </subcellularLocation>
</comment>
<keyword evidence="3 4" id="KW-0687">Ribonucleoprotein</keyword>
<dbReference type="EMBL" id="MH173069">
    <property type="protein sequence ID" value="AYW14824.1"/>
    <property type="molecule type" value="Genomic_DNA"/>
</dbReference>
<dbReference type="RefSeq" id="YP_009548278.1">
    <property type="nucleotide sequence ID" value="NC_040205.1"/>
</dbReference>
<dbReference type="PANTHER" id="PTHR21349">
    <property type="entry name" value="50S RIBOSOMAL PROTEIN L21"/>
    <property type="match status" value="1"/>
</dbReference>
<evidence type="ECO:0000256" key="3">
    <source>
        <dbReference type="ARBA" id="ARBA00023274"/>
    </source>
</evidence>
<geneLocation type="chloroplast" evidence="6"/>
<dbReference type="NCBIfam" id="TIGR00061">
    <property type="entry name" value="L21"/>
    <property type="match status" value="1"/>
</dbReference>
<keyword evidence="4" id="KW-0694">RNA-binding</keyword>
<dbReference type="Pfam" id="PF00829">
    <property type="entry name" value="Ribosomal_L21p"/>
    <property type="match status" value="1"/>
</dbReference>
<dbReference type="GO" id="GO:1990904">
    <property type="term" value="C:ribonucleoprotein complex"/>
    <property type="evidence" value="ECO:0007669"/>
    <property type="project" value="UniProtKB-KW"/>
</dbReference>
<keyword evidence="6" id="KW-0934">Plastid</keyword>
<dbReference type="PANTHER" id="PTHR21349:SF0">
    <property type="entry name" value="LARGE RIBOSOMAL SUBUNIT PROTEIN BL21M"/>
    <property type="match status" value="1"/>
</dbReference>
<dbReference type="GO" id="GO:0005840">
    <property type="term" value="C:ribosome"/>
    <property type="evidence" value="ECO:0007669"/>
    <property type="project" value="UniProtKB-KW"/>
</dbReference>
<dbReference type="AlphaFoldDB" id="A0A3G5CPP8"/>
<keyword evidence="2 4" id="KW-0689">Ribosomal protein</keyword>
<keyword evidence="6" id="KW-0150">Chloroplast</keyword>
<accession>A0A3G5CPP8</accession>
<proteinExistence type="inferred from homology"/>
<dbReference type="GO" id="GO:0003735">
    <property type="term" value="F:structural constituent of ribosome"/>
    <property type="evidence" value="ECO:0007669"/>
    <property type="project" value="InterPro"/>
</dbReference>
<comment type="similarity">
    <text evidence="1 4 5">Belongs to the bacterial ribosomal protein bL21 family.</text>
</comment>
<evidence type="ECO:0000256" key="5">
    <source>
        <dbReference type="RuleBase" id="RU000563"/>
    </source>
</evidence>
<dbReference type="GO" id="GO:0019843">
    <property type="term" value="F:rRNA binding"/>
    <property type="evidence" value="ECO:0007669"/>
    <property type="project" value="UniProtKB-UniRule"/>
</dbReference>
<protein>
    <recommendedName>
        <fullName evidence="4">Large ribosomal subunit protein bL21c</fullName>
    </recommendedName>
</protein>
<dbReference type="SUPFAM" id="SSF141091">
    <property type="entry name" value="L21p-like"/>
    <property type="match status" value="1"/>
</dbReference>
<evidence type="ECO:0000256" key="2">
    <source>
        <dbReference type="ARBA" id="ARBA00022980"/>
    </source>
</evidence>
<dbReference type="GeneID" id="38745757"/>
<keyword evidence="4" id="KW-0699">rRNA-binding</keyword>